<feature type="domain" description="Cell wall protein YJL171C/Tos1 C-terminal" evidence="10">
    <location>
        <begin position="220"/>
        <end position="447"/>
    </location>
</feature>
<name>M2N8D8_BAUPA</name>
<evidence type="ECO:0000313" key="12">
    <source>
        <dbReference type="EMBL" id="EMC95364.1"/>
    </source>
</evidence>
<dbReference type="HOGENOM" id="CLU_030276_0_0_1"/>
<protein>
    <recommendedName>
        <fullName evidence="3">glucan endo-1,3-beta-D-glucosidase</fullName>
        <ecNumber evidence="3">3.2.1.39</ecNumber>
    </recommendedName>
</protein>
<dbReference type="Pfam" id="PF10290">
    <property type="entry name" value="YJL171C_Tos1_N"/>
    <property type="match status" value="1"/>
</dbReference>
<dbReference type="GO" id="GO:0009277">
    <property type="term" value="C:fungal-type cell wall"/>
    <property type="evidence" value="ECO:0007669"/>
    <property type="project" value="TreeGrafter"/>
</dbReference>
<feature type="chain" id="PRO_5004021976" description="glucan endo-1,3-beta-D-glucosidase" evidence="9">
    <location>
        <begin position="20"/>
        <end position="467"/>
    </location>
</feature>
<feature type="domain" description="Cell wall protein YJL171C/Tos1 N-terminal" evidence="11">
    <location>
        <begin position="41"/>
        <end position="102"/>
    </location>
</feature>
<reference evidence="12 13" key="1">
    <citation type="journal article" date="2012" name="PLoS Pathog.">
        <title>Diverse lifestyles and strategies of plant pathogenesis encoded in the genomes of eighteen Dothideomycetes fungi.</title>
        <authorList>
            <person name="Ohm R.A."/>
            <person name="Feau N."/>
            <person name="Henrissat B."/>
            <person name="Schoch C.L."/>
            <person name="Horwitz B.A."/>
            <person name="Barry K.W."/>
            <person name="Condon B.J."/>
            <person name="Copeland A.C."/>
            <person name="Dhillon B."/>
            <person name="Glaser F."/>
            <person name="Hesse C.N."/>
            <person name="Kosti I."/>
            <person name="LaButti K."/>
            <person name="Lindquist E.A."/>
            <person name="Lucas S."/>
            <person name="Salamov A.A."/>
            <person name="Bradshaw R.E."/>
            <person name="Ciuffetti L."/>
            <person name="Hamelin R.C."/>
            <person name="Kema G.H.J."/>
            <person name="Lawrence C."/>
            <person name="Scott J.A."/>
            <person name="Spatafora J.W."/>
            <person name="Turgeon B.G."/>
            <person name="de Wit P.J.G.M."/>
            <person name="Zhong S."/>
            <person name="Goodwin S.B."/>
            <person name="Grigoriev I.V."/>
        </authorList>
    </citation>
    <scope>NUCLEOTIDE SEQUENCE [LARGE SCALE GENOMIC DNA]</scope>
    <source>
        <strain evidence="12 13">UAMH 10762</strain>
    </source>
</reference>
<evidence type="ECO:0000256" key="1">
    <source>
        <dbReference type="ARBA" id="ARBA00000382"/>
    </source>
</evidence>
<accession>M2N8D8</accession>
<evidence type="ECO:0000313" key="13">
    <source>
        <dbReference type="Proteomes" id="UP000011761"/>
    </source>
</evidence>
<comment type="catalytic activity">
    <reaction evidence="1">
        <text>Hydrolysis of (1-&gt;3)-beta-D-glucosidic linkages in (1-&gt;3)-beta-D-glucans.</text>
        <dbReference type="EC" id="3.2.1.39"/>
    </reaction>
</comment>
<dbReference type="STRING" id="717646.M2N8D8"/>
<dbReference type="GeneID" id="19116725"/>
<feature type="signal peptide" evidence="9">
    <location>
        <begin position="1"/>
        <end position="19"/>
    </location>
</feature>
<dbReference type="Proteomes" id="UP000011761">
    <property type="component" value="Unassembled WGS sequence"/>
</dbReference>
<dbReference type="AlphaFoldDB" id="M2N8D8"/>
<dbReference type="KEGG" id="bcom:BAUCODRAFT_72229"/>
<dbReference type="RefSeq" id="XP_007677551.1">
    <property type="nucleotide sequence ID" value="XM_007679361.1"/>
</dbReference>
<evidence type="ECO:0000256" key="7">
    <source>
        <dbReference type="ARBA" id="ARBA00023316"/>
    </source>
</evidence>
<keyword evidence="6" id="KW-0326">Glycosidase</keyword>
<keyword evidence="5" id="KW-0378">Hydrolase</keyword>
<gene>
    <name evidence="12" type="ORF">BAUCODRAFT_72229</name>
</gene>
<dbReference type="EC" id="3.2.1.39" evidence="3"/>
<sequence length="467" mass="48527">MKSFYAAAALLATAAVADKRDLCSDGSVDVGGNWYCQAVEAITYTGVGGSGSYNQITNMDSTTGNCASTPFGYSGSMSPLDEEVSMHFRGPINLKKFAVYTPGTSSKARRSTPEKRHAHAHAHAHGHAHHQEREAAPEPAIDVREAKPEPAVGDWVVITVGGVVESWINEYSGESTSAAASTPTSAPAASSPSSAASSASPAATSSSSSSSSSSSGGLLWSRDAYYDSASGSSDGLVFLNHNGGSGSGVFDYTFGNSLSYASSNGQNGASSPQTLQDITLPSTEEIVIMSDNKCGGENGDCGYYRPSSVAHHGFAGASKVFLFEFQMPNITGTQTSIYDPVNMPAVWMLNAQIPRTLQYGTASCSCWTSGCGEFDIFEVLAPGDGRMKSTLHGNIAGGDSDYFVRPVATPMIGALVLYNNNIHIKTWQSGDSSAPSFGSSLDAGVVSDIVSSTATQTDNVSLFVLSS</sequence>
<dbReference type="EMBL" id="KB445557">
    <property type="protein sequence ID" value="EMC95364.1"/>
    <property type="molecule type" value="Genomic_DNA"/>
</dbReference>
<dbReference type="eggNOG" id="ENOG502QSI7">
    <property type="taxonomic scope" value="Eukaryota"/>
</dbReference>
<dbReference type="GO" id="GO:0071555">
    <property type="term" value="P:cell wall organization"/>
    <property type="evidence" value="ECO:0007669"/>
    <property type="project" value="UniProtKB-KW"/>
</dbReference>
<dbReference type="OrthoDB" id="118256at2759"/>
<evidence type="ECO:0000256" key="5">
    <source>
        <dbReference type="ARBA" id="ARBA00022801"/>
    </source>
</evidence>
<dbReference type="Pfam" id="PF10287">
    <property type="entry name" value="YJL171C_Tos1_C"/>
    <property type="match status" value="1"/>
</dbReference>
<feature type="region of interest" description="Disordered" evidence="8">
    <location>
        <begin position="103"/>
        <end position="137"/>
    </location>
</feature>
<feature type="compositionally biased region" description="Basic residues" evidence="8">
    <location>
        <begin position="116"/>
        <end position="128"/>
    </location>
</feature>
<keyword evidence="13" id="KW-1185">Reference proteome</keyword>
<evidence type="ECO:0000256" key="4">
    <source>
        <dbReference type="ARBA" id="ARBA00022729"/>
    </source>
</evidence>
<evidence type="ECO:0000259" key="11">
    <source>
        <dbReference type="Pfam" id="PF10290"/>
    </source>
</evidence>
<dbReference type="PANTHER" id="PTHR31737">
    <property type="entry name" value="PROTEIN TOS1"/>
    <property type="match status" value="1"/>
</dbReference>
<dbReference type="PANTHER" id="PTHR31737:SF2">
    <property type="entry name" value="PROTEIN TOS1"/>
    <property type="match status" value="1"/>
</dbReference>
<feature type="region of interest" description="Disordered" evidence="8">
    <location>
        <begin position="177"/>
        <end position="216"/>
    </location>
</feature>
<proteinExistence type="inferred from homology"/>
<evidence type="ECO:0000256" key="9">
    <source>
        <dbReference type="SAM" id="SignalP"/>
    </source>
</evidence>
<organism evidence="12 13">
    <name type="scientific">Baudoinia panamericana (strain UAMH 10762)</name>
    <name type="common">Angels' share fungus</name>
    <name type="synonym">Baudoinia compniacensis (strain UAMH 10762)</name>
    <dbReference type="NCBI Taxonomy" id="717646"/>
    <lineage>
        <taxon>Eukaryota</taxon>
        <taxon>Fungi</taxon>
        <taxon>Dikarya</taxon>
        <taxon>Ascomycota</taxon>
        <taxon>Pezizomycotina</taxon>
        <taxon>Dothideomycetes</taxon>
        <taxon>Dothideomycetidae</taxon>
        <taxon>Mycosphaerellales</taxon>
        <taxon>Teratosphaeriaceae</taxon>
        <taxon>Baudoinia</taxon>
    </lineage>
</organism>
<feature type="compositionally biased region" description="Low complexity" evidence="8">
    <location>
        <begin position="177"/>
        <end position="215"/>
    </location>
</feature>
<dbReference type="GO" id="GO:0042973">
    <property type="term" value="F:glucan endo-1,3-beta-D-glucosidase activity"/>
    <property type="evidence" value="ECO:0007669"/>
    <property type="project" value="UniProtKB-EC"/>
</dbReference>
<dbReference type="InterPro" id="IPR018807">
    <property type="entry name" value="YJL171C/Tos1_N"/>
</dbReference>
<comment type="similarity">
    <text evidence="2">Belongs to the PGA52 family.</text>
</comment>
<keyword evidence="7" id="KW-0961">Cell wall biogenesis/degradation</keyword>
<evidence type="ECO:0000256" key="6">
    <source>
        <dbReference type="ARBA" id="ARBA00023295"/>
    </source>
</evidence>
<evidence type="ECO:0000256" key="3">
    <source>
        <dbReference type="ARBA" id="ARBA00012780"/>
    </source>
</evidence>
<evidence type="ECO:0000259" key="10">
    <source>
        <dbReference type="Pfam" id="PF10287"/>
    </source>
</evidence>
<evidence type="ECO:0000256" key="2">
    <source>
        <dbReference type="ARBA" id="ARBA00006055"/>
    </source>
</evidence>
<evidence type="ECO:0000256" key="8">
    <source>
        <dbReference type="SAM" id="MobiDB-lite"/>
    </source>
</evidence>
<dbReference type="InterPro" id="IPR018805">
    <property type="entry name" value="YJL171C/Tos1_C"/>
</dbReference>
<dbReference type="OMA" id="NQDMPAI"/>
<keyword evidence="4 9" id="KW-0732">Signal</keyword>